<comment type="caution">
    <text evidence="2">The sequence shown here is derived from an EMBL/GenBank/DDBJ whole genome shotgun (WGS) entry which is preliminary data.</text>
</comment>
<evidence type="ECO:0000313" key="2">
    <source>
        <dbReference type="EMBL" id="PNI24710.1"/>
    </source>
</evidence>
<proteinExistence type="predicted"/>
<organism evidence="2 3">
    <name type="scientific">Pan troglodytes</name>
    <name type="common">Chimpanzee</name>
    <dbReference type="NCBI Taxonomy" id="9598"/>
    <lineage>
        <taxon>Eukaryota</taxon>
        <taxon>Metazoa</taxon>
        <taxon>Chordata</taxon>
        <taxon>Craniata</taxon>
        <taxon>Vertebrata</taxon>
        <taxon>Euteleostomi</taxon>
        <taxon>Mammalia</taxon>
        <taxon>Eutheria</taxon>
        <taxon>Euarchontoglires</taxon>
        <taxon>Primates</taxon>
        <taxon>Haplorrhini</taxon>
        <taxon>Catarrhini</taxon>
        <taxon>Hominidae</taxon>
        <taxon>Pan</taxon>
    </lineage>
</organism>
<feature type="region of interest" description="Disordered" evidence="1">
    <location>
        <begin position="32"/>
        <end position="53"/>
    </location>
</feature>
<reference evidence="2 3" key="1">
    <citation type="submission" date="2017-12" db="EMBL/GenBank/DDBJ databases">
        <title>High-resolution comparative analysis of great ape genomes.</title>
        <authorList>
            <person name="Pollen A."/>
            <person name="Hastie A."/>
            <person name="Hormozdiari F."/>
            <person name="Dougherty M."/>
            <person name="Liu R."/>
            <person name="Chaisson M."/>
            <person name="Hoppe E."/>
            <person name="Hill C."/>
            <person name="Pang A."/>
            <person name="Hillier L."/>
            <person name="Baker C."/>
            <person name="Armstrong J."/>
            <person name="Shendure J."/>
            <person name="Paten B."/>
            <person name="Wilson R."/>
            <person name="Chao H."/>
            <person name="Schneider V."/>
            <person name="Ventura M."/>
            <person name="Kronenberg Z."/>
            <person name="Murali S."/>
            <person name="Gordon D."/>
            <person name="Cantsilieris S."/>
            <person name="Munson K."/>
            <person name="Nelson B."/>
            <person name="Raja A."/>
            <person name="Underwood J."/>
            <person name="Diekhans M."/>
            <person name="Fiddes I."/>
            <person name="Haussler D."/>
            <person name="Eichler E."/>
        </authorList>
    </citation>
    <scope>NUCLEOTIDE SEQUENCE [LARGE SCALE GENOMIC DNA]</scope>
    <source>
        <strain evidence="2">Yerkes chimp pedigree #C0471</strain>
    </source>
</reference>
<gene>
    <name evidence="2" type="ORF">CK820_G0045495</name>
</gene>
<name>A0A2J8JPL3_PANTR</name>
<accession>A0A2J8JPL3</accession>
<dbReference type="Proteomes" id="UP000236370">
    <property type="component" value="Unassembled WGS sequence"/>
</dbReference>
<dbReference type="EMBL" id="NBAG03000435">
    <property type="protein sequence ID" value="PNI24710.1"/>
    <property type="molecule type" value="Genomic_DNA"/>
</dbReference>
<evidence type="ECO:0000256" key="1">
    <source>
        <dbReference type="SAM" id="MobiDB-lite"/>
    </source>
</evidence>
<protein>
    <submittedName>
        <fullName evidence="2">ZNF254 isoform 5</fullName>
    </submittedName>
</protein>
<sequence length="53" mass="5506">MPGPPRSLEMMESRSVGQAGVQRRNLSSLQALSPGFTPFSASRAAGTTGTVDI</sequence>
<dbReference type="AlphaFoldDB" id="A0A2J8JPL3"/>
<evidence type="ECO:0000313" key="3">
    <source>
        <dbReference type="Proteomes" id="UP000236370"/>
    </source>
</evidence>